<dbReference type="Gene3D" id="3.30.110.10">
    <property type="entry name" value="Translation initiation factor 3 (IF-3), C-terminal domain"/>
    <property type="match status" value="1"/>
</dbReference>
<dbReference type="Proteomes" id="UP000249762">
    <property type="component" value="Unassembled WGS sequence"/>
</dbReference>
<dbReference type="AlphaFoldDB" id="A0A328PJC7"/>
<dbReference type="GO" id="GO:0043022">
    <property type="term" value="F:ribosome binding"/>
    <property type="evidence" value="ECO:0007669"/>
    <property type="project" value="TreeGrafter"/>
</dbReference>
<sequence length="172" mass="19862">MLNEDIQGDSFRLVEGEGASRVVSREEMFSIAKQRQLDLLLVNNKTNPPVVKLLNFSEFQREQSKQAYQSSKKEKGKVSIKQKSITLKLKIDEHDLQWKVKKTKEWLGSGEKVQLIIRTPYEISETKAIIANNLFKRFSELVKEEGRSLEPLKSISPSQYTCVFHPHSDIKK</sequence>
<evidence type="ECO:0000256" key="1">
    <source>
        <dbReference type="ARBA" id="ARBA00005439"/>
    </source>
</evidence>
<evidence type="ECO:0000256" key="2">
    <source>
        <dbReference type="ARBA" id="ARBA00022540"/>
    </source>
</evidence>
<organism evidence="6 7">
    <name type="scientific">Mycoplasma wenyonii</name>
    <dbReference type="NCBI Taxonomy" id="65123"/>
    <lineage>
        <taxon>Bacteria</taxon>
        <taxon>Bacillati</taxon>
        <taxon>Mycoplasmatota</taxon>
        <taxon>Mollicutes</taxon>
        <taxon>Mycoplasmataceae</taxon>
        <taxon>Mycoplasma</taxon>
    </lineage>
</organism>
<dbReference type="GO" id="GO:0016020">
    <property type="term" value="C:membrane"/>
    <property type="evidence" value="ECO:0007669"/>
    <property type="project" value="TreeGrafter"/>
</dbReference>
<keyword evidence="3" id="KW-0648">Protein biosynthesis</keyword>
<keyword evidence="7" id="KW-1185">Reference proteome</keyword>
<dbReference type="SUPFAM" id="SSF55200">
    <property type="entry name" value="Translation initiation factor IF3, C-terminal domain"/>
    <property type="match status" value="1"/>
</dbReference>
<evidence type="ECO:0000313" key="6">
    <source>
        <dbReference type="EMBL" id="RAO95223.1"/>
    </source>
</evidence>
<keyword evidence="2 6" id="KW-0396">Initiation factor</keyword>
<comment type="similarity">
    <text evidence="1">Belongs to the IF-3 family.</text>
</comment>
<evidence type="ECO:0000313" key="7">
    <source>
        <dbReference type="Proteomes" id="UP000249762"/>
    </source>
</evidence>
<dbReference type="InterPro" id="IPR036787">
    <property type="entry name" value="T_IF-3_N_sf"/>
</dbReference>
<accession>A0A328PJC7</accession>
<dbReference type="PANTHER" id="PTHR10938">
    <property type="entry name" value="TRANSLATION INITIATION FACTOR IF-3"/>
    <property type="match status" value="1"/>
</dbReference>
<dbReference type="GO" id="GO:0005829">
    <property type="term" value="C:cytosol"/>
    <property type="evidence" value="ECO:0007669"/>
    <property type="project" value="TreeGrafter"/>
</dbReference>
<feature type="domain" description="Translation initiation factor 3 N-terminal" evidence="5">
    <location>
        <begin position="2"/>
        <end position="67"/>
    </location>
</feature>
<proteinExistence type="inferred from homology"/>
<evidence type="ECO:0000259" key="5">
    <source>
        <dbReference type="Pfam" id="PF05198"/>
    </source>
</evidence>
<dbReference type="EMBL" id="QKVO01000002">
    <property type="protein sequence ID" value="RAO95223.1"/>
    <property type="molecule type" value="Genomic_DNA"/>
</dbReference>
<dbReference type="Gene3D" id="3.10.20.80">
    <property type="entry name" value="Translation initiation factor 3 (IF-3), N-terminal domain"/>
    <property type="match status" value="1"/>
</dbReference>
<dbReference type="InterPro" id="IPR019814">
    <property type="entry name" value="Translation_initiation_fac_3_N"/>
</dbReference>
<dbReference type="PANTHER" id="PTHR10938:SF0">
    <property type="entry name" value="TRANSLATION INITIATION FACTOR IF-3, MITOCHONDRIAL"/>
    <property type="match status" value="1"/>
</dbReference>
<comment type="caution">
    <text evidence="6">The sequence shown here is derived from an EMBL/GenBank/DDBJ whole genome shotgun (WGS) entry which is preliminary data.</text>
</comment>
<evidence type="ECO:0000256" key="4">
    <source>
        <dbReference type="NCBIfam" id="TIGR00168"/>
    </source>
</evidence>
<dbReference type="SUPFAM" id="SSF54364">
    <property type="entry name" value="Translation initiation factor IF3, N-terminal domain"/>
    <property type="match status" value="1"/>
</dbReference>
<dbReference type="InterPro" id="IPR001288">
    <property type="entry name" value="Translation_initiation_fac_3"/>
</dbReference>
<gene>
    <name evidence="6" type="primary">infC</name>
    <name evidence="6" type="ORF">DNK47_01190</name>
</gene>
<reference evidence="7" key="1">
    <citation type="submission" date="2018-06" db="EMBL/GenBank/DDBJ databases">
        <authorList>
            <person name="Martinez Ocampo F."/>
            <person name="Quiroz Castaneda R.E."/>
            <person name="Rojas Lopez X."/>
        </authorList>
    </citation>
    <scope>NUCLEOTIDE SEQUENCE [LARGE SCALE GENOMIC DNA]</scope>
    <source>
        <strain evidence="7">INIFAP02</strain>
    </source>
</reference>
<protein>
    <recommendedName>
        <fullName evidence="4">Translation initiation factor IF-3</fullName>
    </recommendedName>
</protein>
<dbReference type="InterPro" id="IPR036788">
    <property type="entry name" value="T_IF-3_C_sf"/>
</dbReference>
<evidence type="ECO:0000256" key="3">
    <source>
        <dbReference type="ARBA" id="ARBA00022917"/>
    </source>
</evidence>
<dbReference type="OrthoDB" id="397792at2"/>
<dbReference type="NCBIfam" id="TIGR00168">
    <property type="entry name" value="infC"/>
    <property type="match status" value="1"/>
</dbReference>
<dbReference type="Pfam" id="PF05198">
    <property type="entry name" value="IF3_N"/>
    <property type="match status" value="1"/>
</dbReference>
<name>A0A328PJC7_9MOLU</name>
<dbReference type="GO" id="GO:0032790">
    <property type="term" value="P:ribosome disassembly"/>
    <property type="evidence" value="ECO:0007669"/>
    <property type="project" value="TreeGrafter"/>
</dbReference>
<dbReference type="GO" id="GO:0003743">
    <property type="term" value="F:translation initiation factor activity"/>
    <property type="evidence" value="ECO:0007669"/>
    <property type="project" value="UniProtKB-UniRule"/>
</dbReference>